<feature type="domain" description="Glycosyltransferase subfamily 4-like N-terminal" evidence="4">
    <location>
        <begin position="19"/>
        <end position="168"/>
    </location>
</feature>
<dbReference type="PANTHER" id="PTHR12526:SF629">
    <property type="entry name" value="TEICHURONIC ACID BIOSYNTHESIS GLYCOSYLTRANSFERASE TUAH-RELATED"/>
    <property type="match status" value="1"/>
</dbReference>
<dbReference type="CDD" id="cd03794">
    <property type="entry name" value="GT4_WbuB-like"/>
    <property type="match status" value="1"/>
</dbReference>
<name>A0AA96L514_9BACT</name>
<dbReference type="AlphaFoldDB" id="A0AA96L514"/>
<evidence type="ECO:0000259" key="4">
    <source>
        <dbReference type="Pfam" id="PF13439"/>
    </source>
</evidence>
<reference evidence="8" key="1">
    <citation type="submission" date="2023-09" db="EMBL/GenBank/DDBJ databases">
        <title>Arcobacter tbilisiensis sp. nov. isolated from chicken meat in Tbilisi, Georgia.</title>
        <authorList>
            <person name="Matthias R."/>
            <person name="Zautner A.E."/>
        </authorList>
    </citation>
    <scope>NUCLEOTIDE SEQUENCE</scope>
    <source>
        <strain evidence="7">LEO 101</strain>
        <strain evidence="5">LEO 49</strain>
        <strain evidence="8">LEO 50</strain>
        <strain evidence="6">LEO 53</strain>
    </source>
</reference>
<dbReference type="Pfam" id="PF13439">
    <property type="entry name" value="Glyco_transf_4"/>
    <property type="match status" value="1"/>
</dbReference>
<accession>A0AA96L514</accession>
<evidence type="ECO:0000313" key="6">
    <source>
        <dbReference type="EMBL" id="WNL31538.1"/>
    </source>
</evidence>
<evidence type="ECO:0000313" key="8">
    <source>
        <dbReference type="EMBL" id="WNP39780.1"/>
    </source>
</evidence>
<dbReference type="PANTHER" id="PTHR12526">
    <property type="entry name" value="GLYCOSYLTRANSFERASE"/>
    <property type="match status" value="1"/>
</dbReference>
<dbReference type="EMBL" id="CP134853">
    <property type="protein sequence ID" value="WNL27667.1"/>
    <property type="molecule type" value="Genomic_DNA"/>
</dbReference>
<dbReference type="Pfam" id="PF00534">
    <property type="entry name" value="Glycos_transf_1"/>
    <property type="match status" value="1"/>
</dbReference>
<keyword evidence="1" id="KW-0328">Glycosyltransferase</keyword>
<dbReference type="EMBL" id="CP135130">
    <property type="protein sequence ID" value="WNP37688.1"/>
    <property type="molecule type" value="Genomic_DNA"/>
</dbReference>
<organism evidence="8">
    <name type="scientific">Arcobacter sp. AZ-2023</name>
    <dbReference type="NCBI Taxonomy" id="3074453"/>
    <lineage>
        <taxon>Bacteria</taxon>
        <taxon>Pseudomonadati</taxon>
        <taxon>Campylobacterota</taxon>
        <taxon>Epsilonproteobacteria</taxon>
        <taxon>Campylobacterales</taxon>
        <taxon>Arcobacteraceae</taxon>
        <taxon>Arcobacter</taxon>
    </lineage>
</organism>
<proteinExistence type="predicted"/>
<dbReference type="InterPro" id="IPR028098">
    <property type="entry name" value="Glyco_trans_4-like_N"/>
</dbReference>
<evidence type="ECO:0000256" key="1">
    <source>
        <dbReference type="ARBA" id="ARBA00022676"/>
    </source>
</evidence>
<gene>
    <name evidence="7" type="ORF">RJG58_08600</name>
    <name evidence="8" type="ORF">RMP69_08600</name>
    <name evidence="5" type="ORF">RMQ65_10315</name>
    <name evidence="6" type="ORF">RMQ67_08600</name>
</gene>
<dbReference type="EMBL" id="CP134855">
    <property type="protein sequence ID" value="WNL31538.1"/>
    <property type="molecule type" value="Genomic_DNA"/>
</dbReference>
<evidence type="ECO:0000259" key="3">
    <source>
        <dbReference type="Pfam" id="PF00534"/>
    </source>
</evidence>
<dbReference type="GO" id="GO:0016757">
    <property type="term" value="F:glycosyltransferase activity"/>
    <property type="evidence" value="ECO:0007669"/>
    <property type="project" value="UniProtKB-KW"/>
</dbReference>
<protein>
    <submittedName>
        <fullName evidence="8">Glycosyltransferase family 4 protein</fullName>
    </submittedName>
</protein>
<dbReference type="InterPro" id="IPR001296">
    <property type="entry name" value="Glyco_trans_1"/>
</dbReference>
<keyword evidence="2" id="KW-0808">Transferase</keyword>
<evidence type="ECO:0000313" key="7">
    <source>
        <dbReference type="EMBL" id="WNP37688.1"/>
    </source>
</evidence>
<sequence length="363" mass="42113">MKIVYISNSIIPSRTANSIHVMKMCQAFADNGHEVVLLAPNRYKEYENGIDDIYEYYGVRKNFEIRKLPYIYIRILRNFYYAYQTLKEIKIINPDLVYGRDLYGCFFSSYKYATIFEAHSPMNNFVSKQLLNLMDKNHLYKHTVVISDALKNLIIKSDKIVVAHDGADEVVDFDSKVELNGNKNSLKVGYVGHLYKGRGIELIIDCAKQLENITFHIVGGTNEDIKYWQEQIERLKIVNIFFYGFVSPKETIFYRNTFDIVLAPYAKKVSVAGNTGDTSGFMSPLKIFEYMSHKKVIICSDILVLREVLNEGNSILVDAENSKEWVEAIKKLQSRELRKSLANNAYNDFLKEYTWKNRIQKVI</sequence>
<feature type="domain" description="Glycosyl transferase family 1" evidence="3">
    <location>
        <begin position="178"/>
        <end position="347"/>
    </location>
</feature>
<dbReference type="SUPFAM" id="SSF53756">
    <property type="entry name" value="UDP-Glycosyltransferase/glycogen phosphorylase"/>
    <property type="match status" value="1"/>
</dbReference>
<evidence type="ECO:0000313" key="5">
    <source>
        <dbReference type="EMBL" id="WNL27667.1"/>
    </source>
</evidence>
<evidence type="ECO:0000256" key="2">
    <source>
        <dbReference type="ARBA" id="ARBA00022679"/>
    </source>
</evidence>
<dbReference type="EMBL" id="CP135131">
    <property type="protein sequence ID" value="WNP39780.1"/>
    <property type="molecule type" value="Genomic_DNA"/>
</dbReference>
<dbReference type="Gene3D" id="3.40.50.2000">
    <property type="entry name" value="Glycogen Phosphorylase B"/>
    <property type="match status" value="2"/>
</dbReference>